<gene>
    <name evidence="1" type="ORF">PGTG_22289</name>
</gene>
<dbReference type="InterPro" id="IPR052055">
    <property type="entry name" value="Hepadnavirus_pol/RT"/>
</dbReference>
<reference evidence="2" key="1">
    <citation type="journal article" date="2011" name="Proc. Natl. Acad. Sci. U.S.A.">
        <title>Obligate biotrophy features unraveled by the genomic analysis of rust fungi.</title>
        <authorList>
            <person name="Duplessis S."/>
            <person name="Cuomo C.A."/>
            <person name="Lin Y.-C."/>
            <person name="Aerts A."/>
            <person name="Tisserant E."/>
            <person name="Veneault-Fourrey C."/>
            <person name="Joly D.L."/>
            <person name="Hacquard S."/>
            <person name="Amselem J."/>
            <person name="Cantarel B.L."/>
            <person name="Chiu R."/>
            <person name="Coutinho P.M."/>
            <person name="Feau N."/>
            <person name="Field M."/>
            <person name="Frey P."/>
            <person name="Gelhaye E."/>
            <person name="Goldberg J."/>
            <person name="Grabherr M.G."/>
            <person name="Kodira C.D."/>
            <person name="Kohler A."/>
            <person name="Kuees U."/>
            <person name="Lindquist E.A."/>
            <person name="Lucas S.M."/>
            <person name="Mago R."/>
            <person name="Mauceli E."/>
            <person name="Morin E."/>
            <person name="Murat C."/>
            <person name="Pangilinan J.L."/>
            <person name="Park R."/>
            <person name="Pearson M."/>
            <person name="Quesneville H."/>
            <person name="Rouhier N."/>
            <person name="Sakthikumar S."/>
            <person name="Salamov A.A."/>
            <person name="Schmutz J."/>
            <person name="Selles B."/>
            <person name="Shapiro H."/>
            <person name="Tanguay P."/>
            <person name="Tuskan G.A."/>
            <person name="Henrissat B."/>
            <person name="Van de Peer Y."/>
            <person name="Rouze P."/>
            <person name="Ellis J.G."/>
            <person name="Dodds P.N."/>
            <person name="Schein J.E."/>
            <person name="Zhong S."/>
            <person name="Hamelin R.C."/>
            <person name="Grigoriev I.V."/>
            <person name="Szabo L.J."/>
            <person name="Martin F."/>
        </authorList>
    </citation>
    <scope>NUCLEOTIDE SEQUENCE [LARGE SCALE GENOMIC DNA]</scope>
    <source>
        <strain evidence="2">CRL 75-36-700-3 / race SCCL</strain>
    </source>
</reference>
<dbReference type="GeneID" id="13541158"/>
<dbReference type="HOGENOM" id="CLU_066701_2_0_1"/>
<protein>
    <recommendedName>
        <fullName evidence="3">RNase H type-1 domain-containing protein</fullName>
    </recommendedName>
</protein>
<proteinExistence type="predicted"/>
<evidence type="ECO:0000313" key="1">
    <source>
        <dbReference type="EMBL" id="EHS64550.1"/>
    </source>
</evidence>
<dbReference type="InParanoid" id="H6QU87"/>
<keyword evidence="2" id="KW-1185">Reference proteome</keyword>
<dbReference type="VEuPathDB" id="FungiDB:PGTG_22289"/>
<sequence>MDWFDLEAKRYTPLDVVEDLTEWKETLRSFNNTRLIPCQEATDIGWVGDASTSFGVGVIIGKHWSQLRILRQRAGNAPKRNIAWLETVAVRVGLIMLHVMGRIRKGSNLLVWTDNTTTESVIEKRKSGDKHVNNEWKAIQKFLINEEVDLTAKRVKSANNIADNLSRGSSGNLRQENRVLFEIPAKWKLYLCHA</sequence>
<dbReference type="AlphaFoldDB" id="H6QU87"/>
<dbReference type="PANTHER" id="PTHR33050">
    <property type="entry name" value="REVERSE TRANSCRIPTASE DOMAIN-CONTAINING PROTEIN"/>
    <property type="match status" value="1"/>
</dbReference>
<dbReference type="KEGG" id="pgr:PGTG_22289"/>
<dbReference type="OrthoDB" id="2506773at2759"/>
<dbReference type="RefSeq" id="XP_003888927.1">
    <property type="nucleotide sequence ID" value="XM_003888878.1"/>
</dbReference>
<accession>H6QU87</accession>
<organism evidence="1 2">
    <name type="scientific">Puccinia graminis f. sp. tritici (strain CRL 75-36-700-3 / race SCCL)</name>
    <name type="common">Black stem rust fungus</name>
    <dbReference type="NCBI Taxonomy" id="418459"/>
    <lineage>
        <taxon>Eukaryota</taxon>
        <taxon>Fungi</taxon>
        <taxon>Dikarya</taxon>
        <taxon>Basidiomycota</taxon>
        <taxon>Pucciniomycotina</taxon>
        <taxon>Pucciniomycetes</taxon>
        <taxon>Pucciniales</taxon>
        <taxon>Pucciniaceae</taxon>
        <taxon>Puccinia</taxon>
    </lineage>
</organism>
<dbReference type="PANTHER" id="PTHR33050:SF7">
    <property type="entry name" value="RIBONUCLEASE H"/>
    <property type="match status" value="1"/>
</dbReference>
<evidence type="ECO:0008006" key="3">
    <source>
        <dbReference type="Google" id="ProtNLM"/>
    </source>
</evidence>
<dbReference type="EMBL" id="DS178332">
    <property type="protein sequence ID" value="EHS64550.1"/>
    <property type="molecule type" value="Genomic_DNA"/>
</dbReference>
<name>H6QU87_PUCGT</name>
<dbReference type="Proteomes" id="UP000008783">
    <property type="component" value="Unassembled WGS sequence"/>
</dbReference>
<evidence type="ECO:0000313" key="2">
    <source>
        <dbReference type="Proteomes" id="UP000008783"/>
    </source>
</evidence>